<name>A0A829R448_LISGR</name>
<dbReference type="EMBL" id="AODG01000020">
    <property type="protein sequence ID" value="EUJ25888.1"/>
    <property type="molecule type" value="Genomic_DNA"/>
</dbReference>
<feature type="signal peptide" evidence="1">
    <location>
        <begin position="1"/>
        <end position="25"/>
    </location>
</feature>
<dbReference type="Proteomes" id="UP000019251">
    <property type="component" value="Unassembled WGS sequence"/>
</dbReference>
<dbReference type="PROSITE" id="PS51257">
    <property type="entry name" value="PROKAR_LIPOPROTEIN"/>
    <property type="match status" value="1"/>
</dbReference>
<gene>
    <name evidence="2" type="ORF">LMUR_14154</name>
</gene>
<reference evidence="2 3" key="1">
    <citation type="submission" date="2012-12" db="EMBL/GenBank/DDBJ databases">
        <title>Novel taxa of Listeriaceae from agricultural environments in the United States.</title>
        <authorList>
            <person name="den Bakker H.C."/>
            <person name="Allred A."/>
            <person name="Warchocki S."/>
            <person name="Wright E.M."/>
            <person name="Burrell A."/>
            <person name="Nightingale K.K."/>
            <person name="Kephart D."/>
            <person name="Wiedmann M."/>
        </authorList>
    </citation>
    <scope>NUCLEOTIDE SEQUENCE [LARGE SCALE GENOMIC DNA]</scope>
    <source>
        <strain evidence="2 3">FSL F6-1183</strain>
    </source>
</reference>
<protein>
    <recommendedName>
        <fullName evidence="4">Lipoprotein</fullName>
    </recommendedName>
</protein>
<evidence type="ECO:0008006" key="4">
    <source>
        <dbReference type="Google" id="ProtNLM"/>
    </source>
</evidence>
<keyword evidence="1" id="KW-0732">Signal</keyword>
<accession>A0A829R448</accession>
<dbReference type="RefSeq" id="WP_036108159.1">
    <property type="nucleotide sequence ID" value="NZ_AODG01000020.1"/>
</dbReference>
<evidence type="ECO:0000313" key="3">
    <source>
        <dbReference type="Proteomes" id="UP000019251"/>
    </source>
</evidence>
<proteinExistence type="predicted"/>
<evidence type="ECO:0000256" key="1">
    <source>
        <dbReference type="SAM" id="SignalP"/>
    </source>
</evidence>
<sequence length="348" mass="40283">MKKAIGILAVLTLLLSLLTSCSSSKSVFLANLRHFAKEPDFSAKMTFHIKELSGKYETKHASLLRNSEFIYDTSLNRKANQSYNTYQWNVTKPTSHTLTFHTLQDFETGRIYFPAKDLFSNQSEYDFFFSKQLQTIADDVLPMNQALKGKYFDLYEAMQNITGQTIDSQMVTKQAKEIANIEDKVMFNLYNYMNKINKKRFTTDDNVLKLRLNKHDIRSLVRENAKSFYKDEDLLNLVMENEDMSKQDAKQFLEKQMAETNSKLTSFVNNHANKWNIDIALTGDSNKKLKKMFITNDLQTANDRLVFTTNIEFKKYKPVPSIPGRSTIINKESLDKAISDVITSYMSR</sequence>
<evidence type="ECO:0000313" key="2">
    <source>
        <dbReference type="EMBL" id="EUJ25888.1"/>
    </source>
</evidence>
<comment type="caution">
    <text evidence="2">The sequence shown here is derived from an EMBL/GenBank/DDBJ whole genome shotgun (WGS) entry which is preliminary data.</text>
</comment>
<dbReference type="AlphaFoldDB" id="A0A829R448"/>
<organism evidence="2 3">
    <name type="scientific">Listeria grayi FSL F6-1183</name>
    <dbReference type="NCBI Taxonomy" id="1265827"/>
    <lineage>
        <taxon>Bacteria</taxon>
        <taxon>Bacillati</taxon>
        <taxon>Bacillota</taxon>
        <taxon>Bacilli</taxon>
        <taxon>Bacillales</taxon>
        <taxon>Listeriaceae</taxon>
        <taxon>Listeria</taxon>
    </lineage>
</organism>
<feature type="chain" id="PRO_5039600555" description="Lipoprotein" evidence="1">
    <location>
        <begin position="26"/>
        <end position="348"/>
    </location>
</feature>